<dbReference type="Proteomes" id="UP000230556">
    <property type="component" value="Unassembled WGS sequence"/>
</dbReference>
<dbReference type="PANTHER" id="PTHR13504:SF38">
    <property type="entry name" value="FIDO DOMAIN-CONTAINING PROTEIN"/>
    <property type="match status" value="1"/>
</dbReference>
<reference evidence="5" key="1">
    <citation type="submission" date="2017-09" db="EMBL/GenBank/DDBJ databases">
        <title>Depth-based differentiation of microbial function through sediment-hosted aquifers and enrichment of novel symbionts in the deep terrestrial subsurface.</title>
        <authorList>
            <person name="Probst A.J."/>
            <person name="Ladd B."/>
            <person name="Jarett J.K."/>
            <person name="Geller-Mcgrath D.E."/>
            <person name="Sieber C.M.K."/>
            <person name="Emerson J.B."/>
            <person name="Anantharaman K."/>
            <person name="Thomas B.C."/>
            <person name="Malmstrom R."/>
            <person name="Stieglmeier M."/>
            <person name="Klingl A."/>
            <person name="Woyke T."/>
            <person name="Ryan C.M."/>
            <person name="Banfield J.F."/>
        </authorList>
    </citation>
    <scope>NUCLEOTIDE SEQUENCE [LARGE SCALE GENOMIC DNA]</scope>
</reference>
<gene>
    <name evidence="4" type="ORF">COW38_02145</name>
</gene>
<evidence type="ECO:0000313" key="5">
    <source>
        <dbReference type="Proteomes" id="UP000230556"/>
    </source>
</evidence>
<dbReference type="PROSITE" id="PS51459">
    <property type="entry name" value="FIDO"/>
    <property type="match status" value="1"/>
</dbReference>
<proteinExistence type="predicted"/>
<dbReference type="PANTHER" id="PTHR13504">
    <property type="entry name" value="FIDO DOMAIN-CONTAINING PROTEIN DDB_G0283145"/>
    <property type="match status" value="1"/>
</dbReference>
<dbReference type="InterPro" id="IPR003812">
    <property type="entry name" value="Fido"/>
</dbReference>
<feature type="domain" description="Fido" evidence="3">
    <location>
        <begin position="109"/>
        <end position="264"/>
    </location>
</feature>
<dbReference type="InterPro" id="IPR036388">
    <property type="entry name" value="WH-like_DNA-bd_sf"/>
</dbReference>
<dbReference type="InterPro" id="IPR036597">
    <property type="entry name" value="Fido-like_dom_sf"/>
</dbReference>
<dbReference type="Pfam" id="PF02661">
    <property type="entry name" value="Fic"/>
    <property type="match status" value="1"/>
</dbReference>
<dbReference type="Gene3D" id="1.10.3290.10">
    <property type="entry name" value="Fido-like domain"/>
    <property type="match status" value="1"/>
</dbReference>
<dbReference type="InterPro" id="IPR036390">
    <property type="entry name" value="WH_DNA-bd_sf"/>
</dbReference>
<dbReference type="AlphaFoldDB" id="A0A2M7FPD3"/>
<dbReference type="GO" id="GO:0005524">
    <property type="term" value="F:ATP binding"/>
    <property type="evidence" value="ECO:0007669"/>
    <property type="project" value="UniProtKB-KW"/>
</dbReference>
<feature type="binding site" evidence="2">
    <location>
        <begin position="202"/>
        <end position="209"/>
    </location>
    <ligand>
        <name>ATP</name>
        <dbReference type="ChEBI" id="CHEBI:30616"/>
    </ligand>
</feature>
<feature type="binding site" evidence="2">
    <location>
        <begin position="240"/>
        <end position="241"/>
    </location>
    <ligand>
        <name>ATP</name>
        <dbReference type="ChEBI" id="CHEBI:30616"/>
    </ligand>
</feature>
<dbReference type="SUPFAM" id="SSF46785">
    <property type="entry name" value="Winged helix' DNA-binding domain"/>
    <property type="match status" value="1"/>
</dbReference>
<keyword evidence="2" id="KW-0547">Nucleotide-binding</keyword>
<dbReference type="Gene3D" id="1.10.10.10">
    <property type="entry name" value="Winged helix-like DNA-binding domain superfamily/Winged helix DNA-binding domain"/>
    <property type="match status" value="1"/>
</dbReference>
<feature type="active site" evidence="1">
    <location>
        <position position="198"/>
    </location>
</feature>
<dbReference type="SUPFAM" id="SSF140931">
    <property type="entry name" value="Fic-like"/>
    <property type="match status" value="1"/>
</dbReference>
<sequence length="358" mass="40918">MEKTRFDKLIENLPGEIWQKIAQIDELKGRWVGSARLHPQTLGRLKKSVLVTSSGSSTRIEGAKLTDEQIEKLLRGIDIQKLSDRDSQEVAGYYELLSRVFEAWETLNVSEGLIKSFHKELLKYAEKDKLHRGEYKRSENKVHMVNSAGESVGILFDTTPAYLTSVQMHELVEWVRTESNHHPLLVIGVFVVVFLAIHPFTDGNGRLSRILTNLVLLRAGYSYISYVSHEKLIEDNKPEYYLALRTSQKTLKTKQASVVVWLEFFLTILVEQAKLAIKLIEIEDPVLHLSLLQAKAWEYMQEKKEVSPRELAGKLKIPRPTINQIANRLLQMKLITRVGMGRSVRYRASEELGEAPTA</sequence>
<dbReference type="InterPro" id="IPR040198">
    <property type="entry name" value="Fido_containing"/>
</dbReference>
<accession>A0A2M7FPD3</accession>
<dbReference type="EMBL" id="PFFO01000094">
    <property type="protein sequence ID" value="PIW07828.1"/>
    <property type="molecule type" value="Genomic_DNA"/>
</dbReference>
<evidence type="ECO:0000259" key="3">
    <source>
        <dbReference type="PROSITE" id="PS51459"/>
    </source>
</evidence>
<protein>
    <submittedName>
        <fullName evidence="4">Fic family protein</fullName>
    </submittedName>
</protein>
<evidence type="ECO:0000256" key="2">
    <source>
        <dbReference type="PIRSR" id="PIRSR640198-2"/>
    </source>
</evidence>
<evidence type="ECO:0000256" key="1">
    <source>
        <dbReference type="PIRSR" id="PIRSR640198-1"/>
    </source>
</evidence>
<comment type="caution">
    <text evidence="4">The sequence shown here is derived from an EMBL/GenBank/DDBJ whole genome shotgun (WGS) entry which is preliminary data.</text>
</comment>
<evidence type="ECO:0000313" key="4">
    <source>
        <dbReference type="EMBL" id="PIW07828.1"/>
    </source>
</evidence>
<organism evidence="4 5">
    <name type="scientific">Candidatus Collierbacteria bacterium CG17_big_fil_post_rev_8_21_14_2_50_45_7</name>
    <dbReference type="NCBI Taxonomy" id="1974536"/>
    <lineage>
        <taxon>Bacteria</taxon>
        <taxon>Candidatus Collieribacteriota</taxon>
    </lineage>
</organism>
<keyword evidence="2" id="KW-0067">ATP-binding</keyword>
<name>A0A2M7FPD3_9BACT</name>